<reference evidence="1 2" key="1">
    <citation type="submission" date="2017-11" db="EMBL/GenBank/DDBJ databases">
        <title>Genome sequence and genome mining of multiple bioactive secondary metabolites from a deep sea-derived Bacillus siamensis SCSIO 05746.</title>
        <authorList>
            <person name="Pan H.-Q."/>
            <person name="Ju J.-H."/>
        </authorList>
    </citation>
    <scope>NUCLEOTIDE SEQUENCE [LARGE SCALE GENOMIC DNA]</scope>
    <source>
        <strain evidence="1 2">SCSIO 05746</strain>
    </source>
</reference>
<dbReference type="KEGG" id="bsia:CWD84_15470"/>
<evidence type="ECO:0000313" key="2">
    <source>
        <dbReference type="Proteomes" id="UP000234366"/>
    </source>
</evidence>
<dbReference type="InterPro" id="IPR049298">
    <property type="entry name" value="Gp22-like"/>
</dbReference>
<dbReference type="EMBL" id="CP025001">
    <property type="protein sequence ID" value="AUJ78126.1"/>
    <property type="molecule type" value="Genomic_DNA"/>
</dbReference>
<evidence type="ECO:0000313" key="1">
    <source>
        <dbReference type="EMBL" id="AUJ78126.1"/>
    </source>
</evidence>
<proteinExistence type="predicted"/>
<dbReference type="AlphaFoldDB" id="A0AAI8HQ48"/>
<organism evidence="1 2">
    <name type="scientific">Bacillus siamensis</name>
    <dbReference type="NCBI Taxonomy" id="659243"/>
    <lineage>
        <taxon>Bacteria</taxon>
        <taxon>Bacillati</taxon>
        <taxon>Bacillota</taxon>
        <taxon>Bacilli</taxon>
        <taxon>Bacillales</taxon>
        <taxon>Bacillaceae</taxon>
        <taxon>Bacillus</taxon>
        <taxon>Bacillus amyloliquefaciens group</taxon>
    </lineage>
</organism>
<dbReference type="InterPro" id="IPR049300">
    <property type="entry name" value="Gp22-like_sf"/>
</dbReference>
<sequence>MIKTIFANPGWFYTAEIKETEAGIEITAGELRDAEVEGKTYPVDAAYFDLTPDDTSTVEYVLWLDLDKEKEIASLSLSKAYLDGRSYCAYEGKNFLISFPVSVRVSPDGTREGTIFMCREDGEEKKENEA</sequence>
<dbReference type="Gene3D" id="2.60.40.2980">
    <property type="match status" value="1"/>
</dbReference>
<dbReference type="Pfam" id="PF21567">
    <property type="entry name" value="Gp22"/>
    <property type="match status" value="1"/>
</dbReference>
<accession>A0AAI8HQ48</accession>
<gene>
    <name evidence="1" type="ORF">CWD84_15470</name>
</gene>
<keyword evidence="2" id="KW-1185">Reference proteome</keyword>
<name>A0AAI8HQ48_9BACI</name>
<dbReference type="Proteomes" id="UP000234366">
    <property type="component" value="Chromosome"/>
</dbReference>
<dbReference type="RefSeq" id="WP_101605517.1">
    <property type="nucleotide sequence ID" value="NZ_CP025001.1"/>
</dbReference>
<protein>
    <submittedName>
        <fullName evidence="1">Uncharacterized protein</fullName>
    </submittedName>
</protein>